<sequence>MPKRHPSPAGRAAAIRVGIGGWTFEPWRGGVFYPDDLPHARELEYASRQVTAIEINGTYYGTQKPATFAKWRDETPEDFVFSLKASRYCTNRRELSGAGDSIDRFIKSGIAELGAKLGPIVWQFAPTKQFDTKDFGAFLELLPDKVDGLPLRHALDVRHASFACEEYLDLARRHRAATVYTDSDEFPAIADRTGDFVYARLMRASTRYKAGYAPKALDAWAERLQAWSRGDHPDDLARIGAPAKPAKLAKAAKVQDVFAYFINGAKERAPAAARVMIERL</sequence>
<dbReference type="EMBL" id="CADIKR010000006">
    <property type="protein sequence ID" value="CAB3901791.1"/>
    <property type="molecule type" value="Genomic_DNA"/>
</dbReference>
<dbReference type="Gene3D" id="3.20.20.410">
    <property type="entry name" value="Protein of unknown function UPF0759"/>
    <property type="match status" value="1"/>
</dbReference>
<gene>
    <name evidence="1" type="ORF">LMG3415_04503</name>
</gene>
<proteinExistence type="predicted"/>
<dbReference type="SUPFAM" id="SSF117396">
    <property type="entry name" value="TM1631-like"/>
    <property type="match status" value="1"/>
</dbReference>
<dbReference type="Pfam" id="PF01904">
    <property type="entry name" value="DUF72"/>
    <property type="match status" value="1"/>
</dbReference>
<dbReference type="InterPro" id="IPR002763">
    <property type="entry name" value="DUF72"/>
</dbReference>
<keyword evidence="2" id="KW-1185">Reference proteome</keyword>
<dbReference type="RefSeq" id="WP_180100199.1">
    <property type="nucleotide sequence ID" value="NZ_CADIKR010000006.1"/>
</dbReference>
<evidence type="ECO:0008006" key="3">
    <source>
        <dbReference type="Google" id="ProtNLM"/>
    </source>
</evidence>
<evidence type="ECO:0000313" key="1">
    <source>
        <dbReference type="EMBL" id="CAB3901791.1"/>
    </source>
</evidence>
<dbReference type="Proteomes" id="UP000507140">
    <property type="component" value="Unassembled WGS sequence"/>
</dbReference>
<evidence type="ECO:0000313" key="2">
    <source>
        <dbReference type="Proteomes" id="UP000507140"/>
    </source>
</evidence>
<name>A0ABM8LJ09_9BURK</name>
<dbReference type="InterPro" id="IPR036520">
    <property type="entry name" value="UPF0759_sf"/>
</dbReference>
<reference evidence="1 2" key="1">
    <citation type="submission" date="2020-04" db="EMBL/GenBank/DDBJ databases">
        <authorList>
            <person name="De Canck E."/>
        </authorList>
    </citation>
    <scope>NUCLEOTIDE SEQUENCE [LARGE SCALE GENOMIC DNA]</scope>
    <source>
        <strain evidence="1 2">LMG 3415</strain>
    </source>
</reference>
<dbReference type="PANTHER" id="PTHR30348">
    <property type="entry name" value="UNCHARACTERIZED PROTEIN YECE"/>
    <property type="match status" value="1"/>
</dbReference>
<comment type="caution">
    <text evidence="1">The sequence shown here is derived from an EMBL/GenBank/DDBJ whole genome shotgun (WGS) entry which is preliminary data.</text>
</comment>
<dbReference type="PANTHER" id="PTHR30348:SF4">
    <property type="entry name" value="DUF72 DOMAIN-CONTAINING PROTEIN"/>
    <property type="match status" value="1"/>
</dbReference>
<accession>A0ABM8LJ09</accession>
<organism evidence="1 2">
    <name type="scientific">Achromobacter mucicolens</name>
    <dbReference type="NCBI Taxonomy" id="1389922"/>
    <lineage>
        <taxon>Bacteria</taxon>
        <taxon>Pseudomonadati</taxon>
        <taxon>Pseudomonadota</taxon>
        <taxon>Betaproteobacteria</taxon>
        <taxon>Burkholderiales</taxon>
        <taxon>Alcaligenaceae</taxon>
        <taxon>Achromobacter</taxon>
    </lineage>
</organism>
<protein>
    <recommendedName>
        <fullName evidence="3">DUF72 domain-containing protein</fullName>
    </recommendedName>
</protein>